<evidence type="ECO:0000256" key="12">
    <source>
        <dbReference type="SAM" id="Phobius"/>
    </source>
</evidence>
<dbReference type="InterPro" id="IPR002347">
    <property type="entry name" value="SDR_fam"/>
</dbReference>
<organism evidence="13 15">
    <name type="scientific">Rotaria sordida</name>
    <dbReference type="NCBI Taxonomy" id="392033"/>
    <lineage>
        <taxon>Eukaryota</taxon>
        <taxon>Metazoa</taxon>
        <taxon>Spiralia</taxon>
        <taxon>Gnathifera</taxon>
        <taxon>Rotifera</taxon>
        <taxon>Eurotatoria</taxon>
        <taxon>Bdelloidea</taxon>
        <taxon>Philodinida</taxon>
        <taxon>Philodinidae</taxon>
        <taxon>Rotaria</taxon>
    </lineage>
</organism>
<dbReference type="GO" id="GO:0016020">
    <property type="term" value="C:membrane"/>
    <property type="evidence" value="ECO:0007669"/>
    <property type="project" value="UniProtKB-SubCell"/>
</dbReference>
<dbReference type="Proteomes" id="UP000663864">
    <property type="component" value="Unassembled WGS sequence"/>
</dbReference>
<evidence type="ECO:0000256" key="2">
    <source>
        <dbReference type="ARBA" id="ARBA00006484"/>
    </source>
</evidence>
<comment type="function">
    <text evidence="9">Catalyzes the reduction of all-trans-retinal to all-trans-retinol in the presence of NADPH.</text>
</comment>
<evidence type="ECO:0000313" key="14">
    <source>
        <dbReference type="EMBL" id="CAF3691465.1"/>
    </source>
</evidence>
<evidence type="ECO:0000256" key="3">
    <source>
        <dbReference type="ARBA" id="ARBA00022692"/>
    </source>
</evidence>
<dbReference type="Pfam" id="PF05620">
    <property type="entry name" value="TMEM208_SND2"/>
    <property type="match status" value="1"/>
</dbReference>
<dbReference type="AlphaFoldDB" id="A0A814RW44"/>
<dbReference type="PRINTS" id="PR00080">
    <property type="entry name" value="SDRFAMILY"/>
</dbReference>
<evidence type="ECO:0000313" key="15">
    <source>
        <dbReference type="Proteomes" id="UP000663864"/>
    </source>
</evidence>
<dbReference type="CDD" id="cd05339">
    <property type="entry name" value="17beta-HSDXI-like_SDR_c"/>
    <property type="match status" value="1"/>
</dbReference>
<evidence type="ECO:0000256" key="8">
    <source>
        <dbReference type="ARBA" id="ARBA00023136"/>
    </source>
</evidence>
<comment type="subcellular location">
    <subcellularLocation>
        <location evidence="1">Membrane</location>
        <topology evidence="1">Multi-pass membrane protein</topology>
    </subcellularLocation>
</comment>
<dbReference type="EMBL" id="CAJNOT010001071">
    <property type="protein sequence ID" value="CAF1139768.1"/>
    <property type="molecule type" value="Genomic_DNA"/>
</dbReference>
<dbReference type="EMBL" id="CAJOBD010000578">
    <property type="protein sequence ID" value="CAF3691465.1"/>
    <property type="molecule type" value="Genomic_DNA"/>
</dbReference>
<keyword evidence="8 12" id="KW-0472">Membrane</keyword>
<keyword evidence="6" id="KW-0560">Oxidoreductase</keyword>
<name>A0A814RW44_9BILA</name>
<feature type="transmembrane region" description="Helical" evidence="12">
    <location>
        <begin position="62"/>
        <end position="81"/>
    </location>
</feature>
<evidence type="ECO:0000256" key="6">
    <source>
        <dbReference type="ARBA" id="ARBA00023002"/>
    </source>
</evidence>
<accession>A0A814RW44</accession>
<dbReference type="PANTHER" id="PTHR24322:SF736">
    <property type="entry name" value="RETINOL DEHYDROGENASE 10"/>
    <property type="match status" value="1"/>
</dbReference>
<dbReference type="PANTHER" id="PTHR24322">
    <property type="entry name" value="PKSB"/>
    <property type="match status" value="1"/>
</dbReference>
<evidence type="ECO:0000256" key="7">
    <source>
        <dbReference type="ARBA" id="ARBA00023098"/>
    </source>
</evidence>
<dbReference type="InterPro" id="IPR008506">
    <property type="entry name" value="SND2/TMEM208"/>
</dbReference>
<dbReference type="Proteomes" id="UP000663836">
    <property type="component" value="Unassembled WGS sequence"/>
</dbReference>
<dbReference type="Gene3D" id="3.40.50.720">
    <property type="entry name" value="NAD(P)-binding Rossmann-like Domain"/>
    <property type="match status" value="2"/>
</dbReference>
<evidence type="ECO:0000256" key="10">
    <source>
        <dbReference type="ARBA" id="ARBA00068717"/>
    </source>
</evidence>
<keyword evidence="7" id="KW-0443">Lipid metabolism</keyword>
<evidence type="ECO:0000256" key="11">
    <source>
        <dbReference type="ARBA" id="ARBA00082544"/>
    </source>
</evidence>
<reference evidence="13" key="1">
    <citation type="submission" date="2021-02" db="EMBL/GenBank/DDBJ databases">
        <authorList>
            <person name="Nowell W R."/>
        </authorList>
    </citation>
    <scope>NUCLEOTIDE SEQUENCE</scope>
</reference>
<keyword evidence="3 12" id="KW-0812">Transmembrane</keyword>
<evidence type="ECO:0000256" key="5">
    <source>
        <dbReference type="ARBA" id="ARBA00022989"/>
    </source>
</evidence>
<dbReference type="GO" id="GO:0052650">
    <property type="term" value="F:all-trans-retinol dehydrogenase (NADP+) activity"/>
    <property type="evidence" value="ECO:0007669"/>
    <property type="project" value="UniProtKB-ARBA"/>
</dbReference>
<feature type="transmembrane region" description="Helical" evidence="12">
    <location>
        <begin position="38"/>
        <end position="56"/>
    </location>
</feature>
<dbReference type="FunFam" id="3.40.50.720:FF:000131">
    <property type="entry name" value="Short-chain dehydrogenase/reductase 3"/>
    <property type="match status" value="1"/>
</dbReference>
<comment type="similarity">
    <text evidence="2">Belongs to the short-chain dehydrogenases/reductases (SDR) family.</text>
</comment>
<evidence type="ECO:0000256" key="9">
    <source>
        <dbReference type="ARBA" id="ARBA00059620"/>
    </source>
</evidence>
<feature type="transmembrane region" description="Helical" evidence="12">
    <location>
        <begin position="125"/>
        <end position="147"/>
    </location>
</feature>
<keyword evidence="4" id="KW-0521">NADP</keyword>
<proteinExistence type="inferred from homology"/>
<protein>
    <recommendedName>
        <fullName evidence="10">Short-chain dehydrogenase/reductase 3</fullName>
    </recommendedName>
    <alternativeName>
        <fullName evidence="11">Retinal short-chain dehydrogenase/reductase 1</fullName>
    </alternativeName>
</protein>
<dbReference type="SUPFAM" id="SSF51735">
    <property type="entry name" value="NAD(P)-binding Rossmann-fold domains"/>
    <property type="match status" value="2"/>
</dbReference>
<dbReference type="Pfam" id="PF00106">
    <property type="entry name" value="adh_short"/>
    <property type="match status" value="1"/>
</dbReference>
<evidence type="ECO:0000256" key="4">
    <source>
        <dbReference type="ARBA" id="ARBA00022857"/>
    </source>
</evidence>
<dbReference type="InterPro" id="IPR036291">
    <property type="entry name" value="NAD(P)-bd_dom_sf"/>
</dbReference>
<sequence length="585" mass="64765">MFSIGEDSNTKKKGKQATKGDAQIVKDNAQTIEFYKKILMIANVTFIAVHFIFYFITGLSHVSLILFVLSTAIGWYVWSFMRQVGTQKSTGSVTDLNLEGSISEYAKDIILTIVITQSTSLLHRYFWWLILAIPFYAIYKGIMLFFFSPYAQLRGSGNNQNEDDQSDGKKGSKRKIILKAFLPSILDNNHDHVVTIASSADLTGVLDLVDYCLSKFCRHELHRPKKIGIKTTVICPNFINTSMFDGVATSMLLPMLQLDNVCDQIIESYMKSEFLLLFDINISSIATQIESQVLKHYFIALVNLIRGGPTLKDLNSEIVLITGAASGLGKGIGQRLAHLGCTLVLWDIDEVNNIHVAEELNTVTNSERIHAMKCDLTNKENIYECAKKIQETVGHVTMIINNAGAVSGKQLVNCSDASIQRTFDVNVIAHFWILKAFLPSMLEHNYGHIVTIASAAGLAGVSGLVDYCSSKFAAVGLHEALTHELYGLKKYGIKTTVVCPGFINTGMFDGATSTDLTPLLDQEKVCDDIVKGIRQNKHLLIIPKSLTLSAILNRIAPRAAELEIHDMIGLHKSMDTFVGREKKST</sequence>
<keyword evidence="5 12" id="KW-1133">Transmembrane helix</keyword>
<evidence type="ECO:0000313" key="13">
    <source>
        <dbReference type="EMBL" id="CAF1139768.1"/>
    </source>
</evidence>
<gene>
    <name evidence="14" type="ORF">JBS370_LOCUS8878</name>
    <name evidence="13" type="ORF">ZHD862_LOCUS19580</name>
</gene>
<dbReference type="PRINTS" id="PR00081">
    <property type="entry name" value="GDHRDH"/>
</dbReference>
<evidence type="ECO:0000256" key="1">
    <source>
        <dbReference type="ARBA" id="ARBA00004141"/>
    </source>
</evidence>
<comment type="caution">
    <text evidence="13">The sequence shown here is derived from an EMBL/GenBank/DDBJ whole genome shotgun (WGS) entry which is preliminary data.</text>
</comment>